<name>A0A1Y2D237_9FUNG</name>
<organism evidence="2 3">
    <name type="scientific">Rhizoclosmatium globosum</name>
    <dbReference type="NCBI Taxonomy" id="329046"/>
    <lineage>
        <taxon>Eukaryota</taxon>
        <taxon>Fungi</taxon>
        <taxon>Fungi incertae sedis</taxon>
        <taxon>Chytridiomycota</taxon>
        <taxon>Chytridiomycota incertae sedis</taxon>
        <taxon>Chytridiomycetes</taxon>
        <taxon>Chytridiales</taxon>
        <taxon>Chytriomycetaceae</taxon>
        <taxon>Rhizoclosmatium</taxon>
    </lineage>
</organism>
<proteinExistence type="predicted"/>
<evidence type="ECO:0000256" key="1">
    <source>
        <dbReference type="SAM" id="MobiDB-lite"/>
    </source>
</evidence>
<evidence type="ECO:0000313" key="3">
    <source>
        <dbReference type="Proteomes" id="UP000193642"/>
    </source>
</evidence>
<dbReference type="AlphaFoldDB" id="A0A1Y2D237"/>
<gene>
    <name evidence="2" type="ORF">BCR33DRAFT_324885</name>
</gene>
<feature type="region of interest" description="Disordered" evidence="1">
    <location>
        <begin position="1"/>
        <end position="24"/>
    </location>
</feature>
<dbReference type="OrthoDB" id="10345101at2759"/>
<dbReference type="EMBL" id="MCGO01000003">
    <property type="protein sequence ID" value="ORY52645.1"/>
    <property type="molecule type" value="Genomic_DNA"/>
</dbReference>
<accession>A0A1Y2D237</accession>
<keyword evidence="3" id="KW-1185">Reference proteome</keyword>
<dbReference type="Proteomes" id="UP000193642">
    <property type="component" value="Unassembled WGS sequence"/>
</dbReference>
<sequence>MFAPRRPSKPSDDKRPPVSPQPKISLFDGLRKAFTIKKPSSPAPEFTILEDDPTDVPYIRPVTRTRIPSSVINSAIQSPFQQNIFASIHAVPTARLRRPSNLSFVSVEDAGTTSPTPSLGSLEDDDVDYFDEVEEIDDEKWTRRTTKDAIDVDLRLFGLPPY</sequence>
<reference evidence="2 3" key="1">
    <citation type="submission" date="2016-07" db="EMBL/GenBank/DDBJ databases">
        <title>Pervasive Adenine N6-methylation of Active Genes in Fungi.</title>
        <authorList>
            <consortium name="DOE Joint Genome Institute"/>
            <person name="Mondo S.J."/>
            <person name="Dannebaum R.O."/>
            <person name="Kuo R.C."/>
            <person name="Labutti K."/>
            <person name="Haridas S."/>
            <person name="Kuo A."/>
            <person name="Salamov A."/>
            <person name="Ahrendt S.R."/>
            <person name="Lipzen A."/>
            <person name="Sullivan W."/>
            <person name="Andreopoulos W.B."/>
            <person name="Clum A."/>
            <person name="Lindquist E."/>
            <person name="Daum C."/>
            <person name="Ramamoorthy G.K."/>
            <person name="Gryganskyi A."/>
            <person name="Culley D."/>
            <person name="Magnuson J.K."/>
            <person name="James T.Y."/>
            <person name="O'Malley M.A."/>
            <person name="Stajich J.E."/>
            <person name="Spatafora J.W."/>
            <person name="Visel A."/>
            <person name="Grigoriev I.V."/>
        </authorList>
    </citation>
    <scope>NUCLEOTIDE SEQUENCE [LARGE SCALE GENOMIC DNA]</scope>
    <source>
        <strain evidence="2 3">JEL800</strain>
    </source>
</reference>
<comment type="caution">
    <text evidence="2">The sequence shown here is derived from an EMBL/GenBank/DDBJ whole genome shotgun (WGS) entry which is preliminary data.</text>
</comment>
<evidence type="ECO:0000313" key="2">
    <source>
        <dbReference type="EMBL" id="ORY52645.1"/>
    </source>
</evidence>
<protein>
    <submittedName>
        <fullName evidence="2">Uncharacterized protein</fullName>
    </submittedName>
</protein>